<gene>
    <name evidence="1" type="ORF">NMU03_01855</name>
</gene>
<dbReference type="Proteomes" id="UP001060112">
    <property type="component" value="Chromosome"/>
</dbReference>
<reference evidence="1" key="1">
    <citation type="submission" date="2022-07" db="EMBL/GenBank/DDBJ databases">
        <title>Faecal culturing of patients with breast cancer.</title>
        <authorList>
            <person name="Teng N.M.Y."/>
            <person name="Kiu R."/>
            <person name="Evans R."/>
            <person name="Baker D.J."/>
            <person name="Zenner C."/>
            <person name="Robinson S.D."/>
            <person name="Hall L.J."/>
        </authorList>
    </citation>
    <scope>NUCLEOTIDE SEQUENCE</scope>
    <source>
        <strain evidence="1">LH1062</strain>
    </source>
</reference>
<organism evidence="1 2">
    <name type="scientific">Allocoprobacillus halotolerans</name>
    <dbReference type="NCBI Taxonomy" id="2944914"/>
    <lineage>
        <taxon>Bacteria</taxon>
        <taxon>Bacillati</taxon>
        <taxon>Bacillota</taxon>
        <taxon>Erysipelotrichia</taxon>
        <taxon>Erysipelotrichales</taxon>
        <taxon>Erysipelotrichaceae</taxon>
        <taxon>Allocoprobacillus</taxon>
    </lineage>
</organism>
<dbReference type="RefSeq" id="WP_290140806.1">
    <property type="nucleotide sequence ID" value="NZ_CP101620.1"/>
</dbReference>
<dbReference type="EMBL" id="CP101620">
    <property type="protein sequence ID" value="UTY39602.1"/>
    <property type="molecule type" value="Genomic_DNA"/>
</dbReference>
<sequence length="191" mass="22108">MMIISLLLISSQFSYVCAYEDELKEYTDAIEGINKEYNTSFYLLTEADFYKYDYNQLFNKDYEKYIQDIKNTDLESFRNELLQLAIESNGEIIEVDINEMTRSMLGTRTVLFFSGHNTMTLRCKYSGSTFDTSYKPTVTVNKVHNFTYFEMSSHTGKFTNSNKTYSVTAKGRVITETGIVGNQSFTVNFNL</sequence>
<protein>
    <submittedName>
        <fullName evidence="1">Uncharacterized protein</fullName>
    </submittedName>
</protein>
<evidence type="ECO:0000313" key="1">
    <source>
        <dbReference type="EMBL" id="UTY39602.1"/>
    </source>
</evidence>
<proteinExistence type="predicted"/>
<keyword evidence="2" id="KW-1185">Reference proteome</keyword>
<accession>A0ABY5I6M3</accession>
<evidence type="ECO:0000313" key="2">
    <source>
        <dbReference type="Proteomes" id="UP001060112"/>
    </source>
</evidence>
<name>A0ABY5I6M3_9FIRM</name>